<dbReference type="InterPro" id="IPR050832">
    <property type="entry name" value="Bact_Acetyltransf"/>
</dbReference>
<proteinExistence type="predicted"/>
<dbReference type="PANTHER" id="PTHR43877:SF2">
    <property type="entry name" value="AMINOALKYLPHOSPHONATE N-ACETYLTRANSFERASE-RELATED"/>
    <property type="match status" value="1"/>
</dbReference>
<evidence type="ECO:0000256" key="2">
    <source>
        <dbReference type="ARBA" id="ARBA00023315"/>
    </source>
</evidence>
<dbReference type="Gene3D" id="3.40.630.30">
    <property type="match status" value="1"/>
</dbReference>
<organism evidence="4 5">
    <name type="scientific">Paracoccus isoporae</name>
    <dbReference type="NCBI Taxonomy" id="591205"/>
    <lineage>
        <taxon>Bacteria</taxon>
        <taxon>Pseudomonadati</taxon>
        <taxon>Pseudomonadota</taxon>
        <taxon>Alphaproteobacteria</taxon>
        <taxon>Rhodobacterales</taxon>
        <taxon>Paracoccaceae</taxon>
        <taxon>Paracoccus</taxon>
    </lineage>
</organism>
<sequence>MIRFRPGLRADVEAVVALLADDILGRSRERADLAHYLDAFDAMQGEPGNLLVVGERDGHVLACYQLTVISGLSLSATRRAQIEGVRVAAELRGQGVGAALIADAEARARQAGATLMQFTTNAARDDAHRFYTRMGFAPSHIGFKKTL</sequence>
<keyword evidence="4" id="KW-0687">Ribonucleoprotein</keyword>
<dbReference type="InterPro" id="IPR016181">
    <property type="entry name" value="Acyl_CoA_acyltransferase"/>
</dbReference>
<name>A0A1G6WDT4_9RHOB</name>
<keyword evidence="4" id="KW-0689">Ribosomal protein</keyword>
<dbReference type="AlphaFoldDB" id="A0A1G6WDT4"/>
<dbReference type="RefSeq" id="WP_090521173.1">
    <property type="nucleotide sequence ID" value="NZ_FNAH01000002.1"/>
</dbReference>
<keyword evidence="1" id="KW-0808">Transferase</keyword>
<dbReference type="OrthoDB" id="9789603at2"/>
<dbReference type="Proteomes" id="UP000199344">
    <property type="component" value="Unassembled WGS sequence"/>
</dbReference>
<keyword evidence="2" id="KW-0012">Acyltransferase</keyword>
<keyword evidence="5" id="KW-1185">Reference proteome</keyword>
<dbReference type="PROSITE" id="PS51186">
    <property type="entry name" value="GNAT"/>
    <property type="match status" value="1"/>
</dbReference>
<dbReference type="SUPFAM" id="SSF55729">
    <property type="entry name" value="Acyl-CoA N-acyltransferases (Nat)"/>
    <property type="match status" value="1"/>
</dbReference>
<gene>
    <name evidence="4" type="ORF">SAMN05421538_102107</name>
</gene>
<dbReference type="EMBL" id="FNAH01000002">
    <property type="protein sequence ID" value="SDD63991.1"/>
    <property type="molecule type" value="Genomic_DNA"/>
</dbReference>
<feature type="domain" description="N-acetyltransferase" evidence="3">
    <location>
        <begin position="2"/>
        <end position="147"/>
    </location>
</feature>
<dbReference type="GO" id="GO:0016747">
    <property type="term" value="F:acyltransferase activity, transferring groups other than amino-acyl groups"/>
    <property type="evidence" value="ECO:0007669"/>
    <property type="project" value="InterPro"/>
</dbReference>
<protein>
    <submittedName>
        <fullName evidence="4">Ribosomal protein S18 acetylase RimI</fullName>
    </submittedName>
</protein>
<dbReference type="GO" id="GO:0005840">
    <property type="term" value="C:ribosome"/>
    <property type="evidence" value="ECO:0007669"/>
    <property type="project" value="UniProtKB-KW"/>
</dbReference>
<evidence type="ECO:0000313" key="5">
    <source>
        <dbReference type="Proteomes" id="UP000199344"/>
    </source>
</evidence>
<evidence type="ECO:0000313" key="4">
    <source>
        <dbReference type="EMBL" id="SDD63991.1"/>
    </source>
</evidence>
<evidence type="ECO:0000256" key="1">
    <source>
        <dbReference type="ARBA" id="ARBA00022679"/>
    </source>
</evidence>
<dbReference type="PANTHER" id="PTHR43877">
    <property type="entry name" value="AMINOALKYLPHOSPHONATE N-ACETYLTRANSFERASE-RELATED-RELATED"/>
    <property type="match status" value="1"/>
</dbReference>
<accession>A0A1G6WDT4</accession>
<dbReference type="CDD" id="cd04301">
    <property type="entry name" value="NAT_SF"/>
    <property type="match status" value="1"/>
</dbReference>
<dbReference type="Pfam" id="PF00583">
    <property type="entry name" value="Acetyltransf_1"/>
    <property type="match status" value="1"/>
</dbReference>
<evidence type="ECO:0000259" key="3">
    <source>
        <dbReference type="PROSITE" id="PS51186"/>
    </source>
</evidence>
<reference evidence="4 5" key="1">
    <citation type="submission" date="2016-10" db="EMBL/GenBank/DDBJ databases">
        <authorList>
            <person name="de Groot N.N."/>
        </authorList>
    </citation>
    <scope>NUCLEOTIDE SEQUENCE [LARGE SCALE GENOMIC DNA]</scope>
    <source>
        <strain evidence="4 5">DSM 22220</strain>
    </source>
</reference>
<dbReference type="STRING" id="591205.SAMN05421538_102107"/>
<dbReference type="InterPro" id="IPR000182">
    <property type="entry name" value="GNAT_dom"/>
</dbReference>